<proteinExistence type="predicted"/>
<name>E2C8Y2_HARSA</name>
<reference evidence="3 4" key="1">
    <citation type="journal article" date="2010" name="Science">
        <title>Genomic comparison of the ants Camponotus floridanus and Harpegnathos saltator.</title>
        <authorList>
            <person name="Bonasio R."/>
            <person name="Zhang G."/>
            <person name="Ye C."/>
            <person name="Mutti N.S."/>
            <person name="Fang X."/>
            <person name="Qin N."/>
            <person name="Donahue G."/>
            <person name="Yang P."/>
            <person name="Li Q."/>
            <person name="Li C."/>
            <person name="Zhang P."/>
            <person name="Huang Z."/>
            <person name="Berger S.L."/>
            <person name="Reinberg D."/>
            <person name="Wang J."/>
            <person name="Liebig J."/>
        </authorList>
    </citation>
    <scope>NUCLEOTIDE SEQUENCE [LARGE SCALE GENOMIC DNA]</scope>
    <source>
        <strain evidence="3 4">R22 G/1</strain>
    </source>
</reference>
<keyword evidence="2" id="KW-0732">Signal</keyword>
<feature type="region of interest" description="Disordered" evidence="1">
    <location>
        <begin position="45"/>
        <end position="74"/>
    </location>
</feature>
<sequence>MIKVLVLLVLSSVCVIINSQEETSDGKRHFGQTFDEIIVSSDLNVRRKSKENRQGKRLLSNVPSGTTGPPEKPTAIASRLVSADGSRITPDKREKRDILTARRRYLDLGVAGYLLKSRKR</sequence>
<dbReference type="InParanoid" id="E2C8Y2"/>
<feature type="signal peptide" evidence="2">
    <location>
        <begin position="1"/>
        <end position="19"/>
    </location>
</feature>
<dbReference type="AlphaFoldDB" id="E2C8Y2"/>
<protein>
    <submittedName>
        <fullName evidence="3">Uncharacterized protein</fullName>
    </submittedName>
</protein>
<evidence type="ECO:0000313" key="4">
    <source>
        <dbReference type="Proteomes" id="UP000008237"/>
    </source>
</evidence>
<gene>
    <name evidence="3" type="ORF">EAI_04566</name>
</gene>
<dbReference type="Proteomes" id="UP000008237">
    <property type="component" value="Unassembled WGS sequence"/>
</dbReference>
<evidence type="ECO:0000256" key="2">
    <source>
        <dbReference type="SAM" id="SignalP"/>
    </source>
</evidence>
<accession>E2C8Y2</accession>
<dbReference type="PhylomeDB" id="E2C8Y2"/>
<dbReference type="OrthoDB" id="6629392at2759"/>
<organism evidence="4">
    <name type="scientific">Harpegnathos saltator</name>
    <name type="common">Jerdon's jumping ant</name>
    <dbReference type="NCBI Taxonomy" id="610380"/>
    <lineage>
        <taxon>Eukaryota</taxon>
        <taxon>Metazoa</taxon>
        <taxon>Ecdysozoa</taxon>
        <taxon>Arthropoda</taxon>
        <taxon>Hexapoda</taxon>
        <taxon>Insecta</taxon>
        <taxon>Pterygota</taxon>
        <taxon>Neoptera</taxon>
        <taxon>Endopterygota</taxon>
        <taxon>Hymenoptera</taxon>
        <taxon>Apocrita</taxon>
        <taxon>Aculeata</taxon>
        <taxon>Formicoidea</taxon>
        <taxon>Formicidae</taxon>
        <taxon>Ponerinae</taxon>
        <taxon>Ponerini</taxon>
        <taxon>Harpegnathos</taxon>
    </lineage>
</organism>
<evidence type="ECO:0000313" key="3">
    <source>
        <dbReference type="EMBL" id="EFN75600.1"/>
    </source>
</evidence>
<dbReference type="KEGG" id="hst:105191240"/>
<feature type="chain" id="PRO_5003158502" evidence="2">
    <location>
        <begin position="20"/>
        <end position="120"/>
    </location>
</feature>
<dbReference type="OMA" id="CVIVHAQ"/>
<evidence type="ECO:0000256" key="1">
    <source>
        <dbReference type="SAM" id="MobiDB-lite"/>
    </source>
</evidence>
<keyword evidence="4" id="KW-1185">Reference proteome</keyword>
<dbReference type="EMBL" id="GL453744">
    <property type="protein sequence ID" value="EFN75600.1"/>
    <property type="molecule type" value="Genomic_DNA"/>
</dbReference>